<evidence type="ECO:0000256" key="2">
    <source>
        <dbReference type="ARBA" id="ARBA00023125"/>
    </source>
</evidence>
<dbReference type="GO" id="GO:0030527">
    <property type="term" value="F:structural constituent of chromatin"/>
    <property type="evidence" value="ECO:0007669"/>
    <property type="project" value="InterPro"/>
</dbReference>
<gene>
    <name evidence="4" type="ORF">SAMN05443999_103176</name>
</gene>
<protein>
    <submittedName>
        <fullName evidence="4">DNA-binding protein</fullName>
    </submittedName>
</protein>
<evidence type="ECO:0000313" key="5">
    <source>
        <dbReference type="Proteomes" id="UP000199582"/>
    </source>
</evidence>
<sequence>MARFNRSGQDMITKTKTTESLKAVAARGTGATADQSADETVQLVMVADAPSGDAGPEMKKQELLDKVLSRADVRKKVARPVVDAVLEVLGEALAEGREMNLPPLGRVKLNRVKDLPNARVIVAKIRQAKPGGRAGAKQRAGDAKDEVAEEAE</sequence>
<accession>A0A1H7M2I2</accession>
<dbReference type="GO" id="GO:0003677">
    <property type="term" value="F:DNA binding"/>
    <property type="evidence" value="ECO:0007669"/>
    <property type="project" value="UniProtKB-KW"/>
</dbReference>
<dbReference type="InterPro" id="IPR000119">
    <property type="entry name" value="Hist_DNA-bd"/>
</dbReference>
<evidence type="ECO:0000313" key="4">
    <source>
        <dbReference type="EMBL" id="SEL04797.1"/>
    </source>
</evidence>
<feature type="region of interest" description="Disordered" evidence="3">
    <location>
        <begin position="128"/>
        <end position="152"/>
    </location>
</feature>
<evidence type="ECO:0000256" key="3">
    <source>
        <dbReference type="SAM" id="MobiDB-lite"/>
    </source>
</evidence>
<dbReference type="Proteomes" id="UP000199582">
    <property type="component" value="Unassembled WGS sequence"/>
</dbReference>
<keyword evidence="5" id="KW-1185">Reference proteome</keyword>
<dbReference type="STRING" id="1287727.SAMN05443999_103176"/>
<name>A0A1H7M2I2_9RHOB</name>
<dbReference type="InterPro" id="IPR010992">
    <property type="entry name" value="IHF-like_DNA-bd_dom_sf"/>
</dbReference>
<comment type="similarity">
    <text evidence="1">Belongs to the bacterial histone-like protein family.</text>
</comment>
<proteinExistence type="inferred from homology"/>
<keyword evidence="2 4" id="KW-0238">DNA-binding</keyword>
<dbReference type="Pfam" id="PF00216">
    <property type="entry name" value="Bac_DNA_binding"/>
    <property type="match status" value="1"/>
</dbReference>
<dbReference type="OrthoDB" id="7873378at2"/>
<reference evidence="4 5" key="1">
    <citation type="submission" date="2016-10" db="EMBL/GenBank/DDBJ databases">
        <authorList>
            <person name="de Groot N.N."/>
        </authorList>
    </citation>
    <scope>NUCLEOTIDE SEQUENCE [LARGE SCALE GENOMIC DNA]</scope>
    <source>
        <strain evidence="4 5">DSM 100674</strain>
    </source>
</reference>
<organism evidence="4 5">
    <name type="scientific">Roseovarius azorensis</name>
    <dbReference type="NCBI Taxonomy" id="1287727"/>
    <lineage>
        <taxon>Bacteria</taxon>
        <taxon>Pseudomonadati</taxon>
        <taxon>Pseudomonadota</taxon>
        <taxon>Alphaproteobacteria</taxon>
        <taxon>Rhodobacterales</taxon>
        <taxon>Roseobacteraceae</taxon>
        <taxon>Roseovarius</taxon>
    </lineage>
</organism>
<evidence type="ECO:0000256" key="1">
    <source>
        <dbReference type="ARBA" id="ARBA00010529"/>
    </source>
</evidence>
<dbReference type="EMBL" id="FOAG01000003">
    <property type="protein sequence ID" value="SEL04797.1"/>
    <property type="molecule type" value="Genomic_DNA"/>
</dbReference>
<dbReference type="SUPFAM" id="SSF47729">
    <property type="entry name" value="IHF-like DNA-binding proteins"/>
    <property type="match status" value="1"/>
</dbReference>
<dbReference type="Gene3D" id="4.10.520.10">
    <property type="entry name" value="IHF-like DNA-binding proteins"/>
    <property type="match status" value="1"/>
</dbReference>
<dbReference type="AlphaFoldDB" id="A0A1H7M2I2"/>